<protein>
    <recommendedName>
        <fullName evidence="3">SMODS and SLOG-associating 2TM effector domain-containing protein</fullName>
    </recommendedName>
</protein>
<evidence type="ECO:0000313" key="5">
    <source>
        <dbReference type="Proteomes" id="UP000215127"/>
    </source>
</evidence>
<dbReference type="Pfam" id="PF18142">
    <property type="entry name" value="SLATT_fungal"/>
    <property type="match status" value="1"/>
</dbReference>
<organism evidence="4 5">
    <name type="scientific">Zymoseptoria tritici (strain ST99CH_3D7)</name>
    <dbReference type="NCBI Taxonomy" id="1276538"/>
    <lineage>
        <taxon>Eukaryota</taxon>
        <taxon>Fungi</taxon>
        <taxon>Dikarya</taxon>
        <taxon>Ascomycota</taxon>
        <taxon>Pezizomycotina</taxon>
        <taxon>Dothideomycetes</taxon>
        <taxon>Dothideomycetidae</taxon>
        <taxon>Mycosphaerellales</taxon>
        <taxon>Mycosphaerellaceae</taxon>
        <taxon>Zymoseptoria</taxon>
    </lineage>
</organism>
<feature type="transmembrane region" description="Helical" evidence="2">
    <location>
        <begin position="107"/>
        <end position="126"/>
    </location>
</feature>
<dbReference type="InterPro" id="IPR041622">
    <property type="entry name" value="SLATT_fungi"/>
</dbReference>
<evidence type="ECO:0000256" key="1">
    <source>
        <dbReference type="SAM" id="MobiDB-lite"/>
    </source>
</evidence>
<dbReference type="STRING" id="1276538.A0A1X7RZ74"/>
<feature type="region of interest" description="Disordered" evidence="1">
    <location>
        <begin position="1"/>
        <end position="26"/>
    </location>
</feature>
<feature type="compositionally biased region" description="Low complexity" evidence="1">
    <location>
        <begin position="223"/>
        <end position="238"/>
    </location>
</feature>
<feature type="compositionally biased region" description="Basic and acidic residues" evidence="1">
    <location>
        <begin position="355"/>
        <end position="364"/>
    </location>
</feature>
<dbReference type="Proteomes" id="UP000215127">
    <property type="component" value="Chromosome 7"/>
</dbReference>
<dbReference type="EMBL" id="LT853698">
    <property type="protein sequence ID" value="SMQ52689.1"/>
    <property type="molecule type" value="Genomic_DNA"/>
</dbReference>
<sequence>MSASSTDERSALLQFPGPSPSDQRDIQPLTDAYKQFCHLVGNRPTDYPPGKTYYPPEDSLYYRAVQHRRSQGRMYALTSALINTMLLTQVVLGAALTGMGASNSPGWIITVIGALNTIIAGLVAFMKSRGQPMRARMFRDDLERVVDEIHSSAIMWRGISQGIHGYDAIDTDESVTVRSEVARLTRLYDRAVKTNTINDPDYYGGAGVGSDPSNSGLRSRPGLPALPVAPAPATAPVVDGNPAPAHAAVPLPDPDESPATKRPLPSKNDTPTTGAAKPTEQEPPKDAVGAPATLPDGDSSTAADPPDPRPPNVAPAPESALVGAAAITDPDESPASAARPPGVERTKSNKQTTKVTKDLSRDSEQAVGGAWSHPC</sequence>
<keyword evidence="2" id="KW-0812">Transmembrane</keyword>
<evidence type="ECO:0000259" key="3">
    <source>
        <dbReference type="Pfam" id="PF18142"/>
    </source>
</evidence>
<evidence type="ECO:0000313" key="4">
    <source>
        <dbReference type="EMBL" id="SMQ52689.1"/>
    </source>
</evidence>
<dbReference type="PANTHER" id="PTHR38793">
    <property type="entry name" value="SLATT_FUNGAL DOMAIN-CONTAINING PROTEIN-RELATED"/>
    <property type="match status" value="1"/>
</dbReference>
<gene>
    <name evidence="4" type="ORF">ZT3D7_G7842</name>
</gene>
<proteinExistence type="predicted"/>
<feature type="compositionally biased region" description="Basic and acidic residues" evidence="1">
    <location>
        <begin position="1"/>
        <end position="10"/>
    </location>
</feature>
<keyword evidence="5" id="KW-1185">Reference proteome</keyword>
<dbReference type="NCBIfam" id="NF033635">
    <property type="entry name" value="SLATT_fungal"/>
    <property type="match status" value="1"/>
</dbReference>
<feature type="domain" description="SMODS and SLOG-associating 2TM effector" evidence="3">
    <location>
        <begin position="63"/>
        <end position="193"/>
    </location>
</feature>
<keyword evidence="2" id="KW-0472">Membrane</keyword>
<accession>A0A1X7RZ74</accession>
<dbReference type="AlphaFoldDB" id="A0A1X7RZ74"/>
<dbReference type="PANTHER" id="PTHR38793:SF3">
    <property type="entry name" value="SMODS AND SLOG-ASSOCIATING 2TM EFFECTOR DOMAIN-CONTAINING PROTEIN"/>
    <property type="match status" value="1"/>
</dbReference>
<name>A0A1X7RZ74_ZYMT9</name>
<evidence type="ECO:0000256" key="2">
    <source>
        <dbReference type="SAM" id="Phobius"/>
    </source>
</evidence>
<feature type="region of interest" description="Disordered" evidence="1">
    <location>
        <begin position="199"/>
        <end position="375"/>
    </location>
</feature>
<reference evidence="4 5" key="1">
    <citation type="submission" date="2016-06" db="EMBL/GenBank/DDBJ databases">
        <authorList>
            <person name="Kjaerup R.B."/>
            <person name="Dalgaard T.S."/>
            <person name="Juul-Madsen H.R."/>
        </authorList>
    </citation>
    <scope>NUCLEOTIDE SEQUENCE [LARGE SCALE GENOMIC DNA]</scope>
</reference>
<keyword evidence="2" id="KW-1133">Transmembrane helix</keyword>
<feature type="transmembrane region" description="Helical" evidence="2">
    <location>
        <begin position="74"/>
        <end position="95"/>
    </location>
</feature>
<feature type="compositionally biased region" description="Low complexity" evidence="1">
    <location>
        <begin position="295"/>
        <end position="304"/>
    </location>
</feature>